<keyword evidence="7 9" id="KW-0687">Ribonucleoprotein</keyword>
<evidence type="ECO:0000256" key="4">
    <source>
        <dbReference type="ARBA" id="ARBA00022737"/>
    </source>
</evidence>
<evidence type="ECO:0000259" key="14">
    <source>
        <dbReference type="Pfam" id="PF17796"/>
    </source>
</evidence>
<comment type="subunit">
    <text evidence="8">The vault ribonucleoprotein particle is a huge (400 A x 670 A) cage structure of 12.9 MDa. It consists of a dimer of half-vaults, with each half-vault comprising 39 identical major vault protein (MVP) chains. Dictyostelium is one of the few organisms in which the major component is actually two proteins (alpha and beta).</text>
</comment>
<evidence type="ECO:0000256" key="7">
    <source>
        <dbReference type="ARBA" id="ARBA00023274"/>
    </source>
</evidence>
<dbReference type="PANTHER" id="PTHR14165:SF3">
    <property type="entry name" value="MAJOR VAULT PROTEIN"/>
    <property type="match status" value="1"/>
</dbReference>
<dbReference type="FunFam" id="2.30.30.550:FF:000001">
    <property type="entry name" value="major vault protein-like"/>
    <property type="match status" value="3"/>
</dbReference>
<evidence type="ECO:0000256" key="9">
    <source>
        <dbReference type="PROSITE-ProRule" id="PRU00571"/>
    </source>
</evidence>
<dbReference type="GO" id="GO:0005634">
    <property type="term" value="C:nucleus"/>
    <property type="evidence" value="ECO:0007669"/>
    <property type="project" value="UniProtKB-SubCell"/>
</dbReference>
<dbReference type="Pfam" id="PF17794">
    <property type="entry name" value="Vault_2"/>
    <property type="match status" value="2"/>
</dbReference>
<dbReference type="Gene3D" id="6.20.380.10">
    <property type="match status" value="1"/>
</dbReference>
<dbReference type="Gene3D" id="3.30.479.30">
    <property type="entry name" value="Band 7 domain"/>
    <property type="match status" value="1"/>
</dbReference>
<evidence type="ECO:0000259" key="10">
    <source>
        <dbReference type="Pfam" id="PF01505"/>
    </source>
</evidence>
<dbReference type="Pfam" id="PF17796">
    <property type="entry name" value="Vault_4"/>
    <property type="match status" value="1"/>
</dbReference>
<dbReference type="FunFam" id="2.30.30.560:FF:000002">
    <property type="entry name" value="Major vault protein-alpha"/>
    <property type="match status" value="1"/>
</dbReference>
<dbReference type="Gene3D" id="2.30.30.570">
    <property type="match status" value="2"/>
</dbReference>
<feature type="domain" description="Major vault protein shoulder" evidence="11">
    <location>
        <begin position="497"/>
        <end position="614"/>
    </location>
</feature>
<evidence type="ECO:0000256" key="6">
    <source>
        <dbReference type="ARBA" id="ARBA00023242"/>
    </source>
</evidence>
<feature type="domain" description="Major vault protein repeat" evidence="13">
    <location>
        <begin position="435"/>
        <end position="496"/>
    </location>
</feature>
<evidence type="ECO:0000259" key="11">
    <source>
        <dbReference type="Pfam" id="PF11978"/>
    </source>
</evidence>
<comment type="subcellular location">
    <subcellularLocation>
        <location evidence="2 9">Cytoplasm</location>
    </subcellularLocation>
    <subcellularLocation>
        <location evidence="1">Nucleus</location>
    </subcellularLocation>
</comment>
<dbReference type="InterPro" id="IPR002499">
    <property type="entry name" value="Vault_N"/>
</dbReference>
<feature type="domain" description="Major vault protein repeat" evidence="10">
    <location>
        <begin position="326"/>
        <end position="366"/>
    </location>
</feature>
<organism evidence="15">
    <name type="scientific">Paramoeba aestuarina</name>
    <dbReference type="NCBI Taxonomy" id="180227"/>
    <lineage>
        <taxon>Eukaryota</taxon>
        <taxon>Amoebozoa</taxon>
        <taxon>Discosea</taxon>
        <taxon>Flabellinia</taxon>
        <taxon>Dactylopodida</taxon>
        <taxon>Paramoebidae</taxon>
        <taxon>Paramoeba</taxon>
    </lineage>
</organism>
<keyword evidence="5" id="KW-0007">Acetylation</keyword>
<dbReference type="InterPro" id="IPR041139">
    <property type="entry name" value="MVP_rep_dom"/>
</dbReference>
<accession>A0A7S4PDF6</accession>
<dbReference type="Pfam" id="PF11978">
    <property type="entry name" value="MVP_shoulder"/>
    <property type="match status" value="1"/>
</dbReference>
<dbReference type="EMBL" id="HBKR01034110">
    <property type="protein sequence ID" value="CAE2331474.1"/>
    <property type="molecule type" value="Transcribed_RNA"/>
</dbReference>
<dbReference type="PROSITE" id="PS51224">
    <property type="entry name" value="MVP"/>
    <property type="match status" value="4"/>
</dbReference>
<evidence type="ECO:0000259" key="13">
    <source>
        <dbReference type="Pfam" id="PF17795"/>
    </source>
</evidence>
<proteinExistence type="predicted"/>
<dbReference type="Gene3D" id="2.30.30.550">
    <property type="entry name" value="Major Vault Protein repeat"/>
    <property type="match status" value="4"/>
</dbReference>
<evidence type="ECO:0000259" key="12">
    <source>
        <dbReference type="Pfam" id="PF17794"/>
    </source>
</evidence>
<evidence type="ECO:0000256" key="2">
    <source>
        <dbReference type="ARBA" id="ARBA00004496"/>
    </source>
</evidence>
<feature type="repeat" description="MVP" evidence="9">
    <location>
        <begin position="330"/>
        <end position="381"/>
    </location>
</feature>
<reference evidence="15" key="1">
    <citation type="submission" date="2021-01" db="EMBL/GenBank/DDBJ databases">
        <authorList>
            <person name="Corre E."/>
            <person name="Pelletier E."/>
            <person name="Niang G."/>
            <person name="Scheremetjew M."/>
            <person name="Finn R."/>
            <person name="Kale V."/>
            <person name="Holt S."/>
            <person name="Cochrane G."/>
            <person name="Meng A."/>
            <person name="Brown T."/>
            <person name="Cohen L."/>
        </authorList>
    </citation>
    <scope>NUCLEOTIDE SEQUENCE</scope>
    <source>
        <strain evidence="15">SoJaBio B1-5/56/2</strain>
    </source>
</reference>
<dbReference type="GO" id="GO:0005737">
    <property type="term" value="C:cytoplasm"/>
    <property type="evidence" value="ECO:0007669"/>
    <property type="project" value="UniProtKB-SubCell"/>
</dbReference>
<evidence type="ECO:0000256" key="5">
    <source>
        <dbReference type="ARBA" id="ARBA00022990"/>
    </source>
</evidence>
<feature type="domain" description="Major vault protein repeat" evidence="10">
    <location>
        <begin position="168"/>
        <end position="206"/>
    </location>
</feature>
<name>A0A7S4PDF6_9EUKA</name>
<feature type="repeat" description="MVP" evidence="9">
    <location>
        <begin position="119"/>
        <end position="170"/>
    </location>
</feature>
<evidence type="ECO:0000313" key="15">
    <source>
        <dbReference type="EMBL" id="CAE2331474.1"/>
    </source>
</evidence>
<dbReference type="Pfam" id="PF17795">
    <property type="entry name" value="Vault_3"/>
    <property type="match status" value="1"/>
</dbReference>
<dbReference type="FunFam" id="2.30.30.570:FF:000001">
    <property type="entry name" value="major vault protein-like"/>
    <property type="match status" value="1"/>
</dbReference>
<dbReference type="InterPro" id="IPR039059">
    <property type="entry name" value="MVP"/>
</dbReference>
<feature type="domain" description="Major vault protein repeat" evidence="10">
    <location>
        <begin position="221"/>
        <end position="262"/>
    </location>
</feature>
<evidence type="ECO:0008006" key="16">
    <source>
        <dbReference type="Google" id="ProtNLM"/>
    </source>
</evidence>
<dbReference type="InterPro" id="IPR043179">
    <property type="entry name" value="Vault_2_sf"/>
</dbReference>
<dbReference type="FunFam" id="2.30.30.570:FF:000002">
    <property type="entry name" value="Major vault protein-alpha"/>
    <property type="match status" value="1"/>
</dbReference>
<dbReference type="Gene3D" id="6.10.250.720">
    <property type="match status" value="1"/>
</dbReference>
<dbReference type="Gene3D" id="2.30.30.560">
    <property type="match status" value="2"/>
</dbReference>
<dbReference type="InterPro" id="IPR040989">
    <property type="entry name" value="Vault_3"/>
</dbReference>
<dbReference type="Pfam" id="PF01505">
    <property type="entry name" value="Vault"/>
    <property type="match status" value="4"/>
</dbReference>
<keyword evidence="4" id="KW-0677">Repeat</keyword>
<evidence type="ECO:0000256" key="8">
    <source>
        <dbReference type="ARBA" id="ARBA00063289"/>
    </source>
</evidence>
<dbReference type="AlphaFoldDB" id="A0A7S4PDF6"/>
<keyword evidence="3 9" id="KW-0963">Cytoplasm</keyword>
<evidence type="ECO:0000256" key="1">
    <source>
        <dbReference type="ARBA" id="ARBA00004123"/>
    </source>
</evidence>
<sequence length="821" mass="91845">MSSSVLRILPFQYVHVLDNNKGCTRIIVGPKVYTLQEHEKVVSNVEPMIMIPPRHFCLIRNPVQRDNAGKPVHDAHGNCKLRHSDEEYRFDDYNGGQPFPLFPGEKLQSQVSPLTIIRPDEAKLLRCTRDFKDGETARKAGDEWLVRGPCTYTPRVEEVEVETVRAVIIKPGEAIQLRARKQCIDQNGKPRKSGEQWLIRDVGAYLRGVDEELVKTVKGIILSATKAIHLRSTRTFVDAYKVERKAGEEWLVTQEASDVHIPDVYEHVVNDNVQIKSLTKRQFCVVVDPVGPDGKQHFGRREVRKGEAKFFMQPGEVLESGIQSVFVLGEEEALLLRAKEEYKEGDVVHSPGDRWMIYGPRDYVPPTEIEIVSRRSRIPLDENEGIYVRDIKKGTVRAVMGRSYMLDSNEELWEKELPDIVENLLGLKKRNKSSVVTYRAPHNSCIQIYDYKEKRSRIAFGPSLVSLGPDEHFTVLSLSGGKPKEPHRIKALELRLGPDFMTDIVNVETMDHANLALRLSYNWHFNPPRDDLNASRRLFQVPDFVGDACKAIASAVRGAVASVPFDVFHKKSARIIREAVFGVDDNGSINDTFVFDANGLIITNIDIQAVEPVDQRTRDSLQKSVQLAIEITTKSQEARARHEAERLEQEAKGKLERQKIVDDVQIEEKKKELITLQIESAHIAAAGQSTAEAKAKAAVAAIEGAAAVQQAELLAEASQVEADTDLDILRQTQEVNIGHRSALTELEINKNQELADIEAEKFKNIVNAIGADTIHSIAQAGPEMQAKLLQGLGLKSFLITDGNSPINLFNTAQGLVGAPPQ</sequence>
<feature type="domain" description="Major vault protein repeat" evidence="10">
    <location>
        <begin position="115"/>
        <end position="155"/>
    </location>
</feature>
<dbReference type="GO" id="GO:1990904">
    <property type="term" value="C:ribonucleoprotein complex"/>
    <property type="evidence" value="ECO:0007669"/>
    <property type="project" value="UniProtKB-UniRule"/>
</dbReference>
<dbReference type="FunFam" id="3.30.479.30:FF:000010">
    <property type="entry name" value="major vault protein-like"/>
    <property type="match status" value="1"/>
</dbReference>
<feature type="repeat" description="MVP" evidence="9">
    <location>
        <begin position="171"/>
        <end position="223"/>
    </location>
</feature>
<feature type="domain" description="Major vault protein repeat" evidence="12">
    <location>
        <begin position="48"/>
        <end position="111"/>
    </location>
</feature>
<dbReference type="InterPro" id="IPR036013">
    <property type="entry name" value="Band_7/SPFH_dom_sf"/>
</dbReference>
<dbReference type="CDD" id="cd08825">
    <property type="entry name" value="MVP_shoulder"/>
    <property type="match status" value="1"/>
</dbReference>
<feature type="repeat" description="MVP" evidence="9">
    <location>
        <begin position="224"/>
        <end position="279"/>
    </location>
</feature>
<dbReference type="InterPro" id="IPR043023">
    <property type="entry name" value="MVP_rep_sf"/>
</dbReference>
<dbReference type="PANTHER" id="PTHR14165">
    <property type="entry name" value="MAJOR VAULT PROTEIN"/>
    <property type="match status" value="1"/>
</dbReference>
<dbReference type="InterPro" id="IPR041136">
    <property type="entry name" value="Vault_4"/>
</dbReference>
<dbReference type="InterPro" id="IPR041134">
    <property type="entry name" value="Vault_2"/>
</dbReference>
<dbReference type="FunFam" id="2.30.30.560:FF:000001">
    <property type="entry name" value="major vault protein-like"/>
    <property type="match status" value="1"/>
</dbReference>
<gene>
    <name evidence="15" type="ORF">NAES01612_LOCUS22335</name>
</gene>
<feature type="domain" description="Major vault protein repeat" evidence="12">
    <location>
        <begin position="277"/>
        <end position="322"/>
    </location>
</feature>
<protein>
    <recommendedName>
        <fullName evidence="16">Major vault protein</fullName>
    </recommendedName>
</protein>
<keyword evidence="6" id="KW-0539">Nucleus</keyword>
<dbReference type="InterPro" id="IPR021870">
    <property type="entry name" value="MVP_shoulder"/>
</dbReference>
<evidence type="ECO:0000256" key="3">
    <source>
        <dbReference type="ARBA" id="ARBA00022490"/>
    </source>
</evidence>
<feature type="domain" description="Major vault protein repeat" evidence="14">
    <location>
        <begin position="378"/>
        <end position="425"/>
    </location>
</feature>